<comment type="caution">
    <text evidence="1">The sequence shown here is derived from an EMBL/GenBank/DDBJ whole genome shotgun (WGS) entry which is preliminary data.</text>
</comment>
<protein>
    <submittedName>
        <fullName evidence="1">10224_t:CDS:1</fullName>
    </submittedName>
</protein>
<sequence>DVVQYRQTVFLPMMKELEPILLEYCDKDLTILLEKDIFLREKRYCIIIYNETILSTNDDKKTGEYKLHPKGQGRGIHVSEFLCEPLGQVHLTKEQHIAYPEISKHYITELLEIGNIELLAKQLKLTIDILKIALSNMIFVFGFDNKQPKRIKEVMIERRIWNE</sequence>
<evidence type="ECO:0000313" key="2">
    <source>
        <dbReference type="Proteomes" id="UP000789396"/>
    </source>
</evidence>
<evidence type="ECO:0000313" key="1">
    <source>
        <dbReference type="EMBL" id="CAG8626755.1"/>
    </source>
</evidence>
<dbReference type="OrthoDB" id="2437321at2759"/>
<dbReference type="EMBL" id="CAJVPZ010011107">
    <property type="protein sequence ID" value="CAG8626755.1"/>
    <property type="molecule type" value="Genomic_DNA"/>
</dbReference>
<proteinExistence type="predicted"/>
<dbReference type="AlphaFoldDB" id="A0A9N9GUR3"/>
<feature type="non-terminal residue" evidence="1">
    <location>
        <position position="163"/>
    </location>
</feature>
<reference evidence="1" key="1">
    <citation type="submission" date="2021-06" db="EMBL/GenBank/DDBJ databases">
        <authorList>
            <person name="Kallberg Y."/>
            <person name="Tangrot J."/>
            <person name="Rosling A."/>
        </authorList>
    </citation>
    <scope>NUCLEOTIDE SEQUENCE</scope>
    <source>
        <strain evidence="1">IN212</strain>
    </source>
</reference>
<keyword evidence="2" id="KW-1185">Reference proteome</keyword>
<name>A0A9N9GUR3_9GLOM</name>
<gene>
    <name evidence="1" type="ORF">RFULGI_LOCUS7566</name>
</gene>
<accession>A0A9N9GUR3</accession>
<organism evidence="1 2">
    <name type="scientific">Racocetra fulgida</name>
    <dbReference type="NCBI Taxonomy" id="60492"/>
    <lineage>
        <taxon>Eukaryota</taxon>
        <taxon>Fungi</taxon>
        <taxon>Fungi incertae sedis</taxon>
        <taxon>Mucoromycota</taxon>
        <taxon>Glomeromycotina</taxon>
        <taxon>Glomeromycetes</taxon>
        <taxon>Diversisporales</taxon>
        <taxon>Gigasporaceae</taxon>
        <taxon>Racocetra</taxon>
    </lineage>
</organism>
<dbReference type="Proteomes" id="UP000789396">
    <property type="component" value="Unassembled WGS sequence"/>
</dbReference>